<dbReference type="InterPro" id="IPR016208">
    <property type="entry name" value="Ald_Oxase/xanthine_DH-like"/>
</dbReference>
<keyword evidence="1" id="KW-0500">Molybdenum</keyword>
<dbReference type="InterPro" id="IPR036856">
    <property type="entry name" value="Ald_Oxase/Xan_DH_a/b_sf"/>
</dbReference>
<dbReference type="SUPFAM" id="SSF56003">
    <property type="entry name" value="Molybdenum cofactor-binding domain"/>
    <property type="match status" value="1"/>
</dbReference>
<organism evidence="4 5">
    <name type="scientific">Butyricicoccus porcorum</name>
    <dbReference type="NCBI Taxonomy" id="1945634"/>
    <lineage>
        <taxon>Bacteria</taxon>
        <taxon>Bacillati</taxon>
        <taxon>Bacillota</taxon>
        <taxon>Clostridia</taxon>
        <taxon>Eubacteriales</taxon>
        <taxon>Butyricicoccaceae</taxon>
        <taxon>Butyricicoccus</taxon>
    </lineage>
</organism>
<comment type="caution">
    <text evidence="4">The sequence shown here is derived from an EMBL/GenBank/DDBJ whole genome shotgun (WGS) entry which is preliminary data.</text>
</comment>
<dbReference type="Pfam" id="PF20256">
    <property type="entry name" value="MoCoBD_2"/>
    <property type="match status" value="1"/>
</dbReference>
<dbReference type="PANTHER" id="PTHR11908">
    <property type="entry name" value="XANTHINE DEHYDROGENASE"/>
    <property type="match status" value="1"/>
</dbReference>
<accession>A0A252F379</accession>
<dbReference type="Gene3D" id="3.90.1170.50">
    <property type="entry name" value="Aldehyde oxidase/xanthine dehydrogenase, a/b hammerhead"/>
    <property type="match status" value="1"/>
</dbReference>
<dbReference type="InterPro" id="IPR046867">
    <property type="entry name" value="AldOxase/xan_DH_MoCoBD2"/>
</dbReference>
<evidence type="ECO:0000256" key="2">
    <source>
        <dbReference type="ARBA" id="ARBA00023002"/>
    </source>
</evidence>
<sequence length="756" mass="82147">MKYVNTAVKKLDADALVQGKPVYTDDLAPKDCLIIKLLRSPHAHAKIVDIDTKIAEKVPGVELILTCKNAPRHRYTSAGQTYPEWSPYDRVLCDDTMRYVGDVAAIVAADTEKHAEQACKLIKVIYQVLEPVLDFETAKDNPIRVHDDDSFAKAPFGYAPERNIITSGSEDFGDFDAEFAKCAYTVDCTYYTPAQQQCMMETFRSYAYMEYSGRLTLVSSTQVPFHARRHVATMLGIPYTKVRIIKPRIGGGFGAKQTSVSEFYPAAVTWLTGKPSKLIFTRQEAFACSNSRHQMRVRARAGCDAEGNITAISMESLSNTGAYGEHGSTVVGLVGHKTIPLYNKLKGGRFTWDVVYTNMEPAAAFRGYGATQGTFALESTINQLAEKAGIDPAELRLRNIAKEGAEVFMTPEIKYLNSTGLRGCITRGMELSGWNEKPHRQVMPDGKIRGMGMAICMQGSGIANVDTASVELRLEDFGFYTLMIGATDMGTGCDTIFAQMVADAMNCPMEKVMVHGVDTDVSPYDPGSYASASTYVTGMAVVKACEHMQELILDEAAVRMDCPREALTFDGAAVTSEDGKSLALDDLASALVAGPQTHQLVATASHGSPISPPPFMAGFVETETDPETGKTDVIKMVGVVDCGTPINRALARVQTEGGLSQGIGFALFEDVQYQQNGKMMTDSFMNYKIPTRMDTGEIVVDFSESYEPTGPYGAKSIGEVVINTPAPAIAQAVCQATGVRVTTLPIKPEKILMGQK</sequence>
<keyword evidence="5" id="KW-1185">Reference proteome</keyword>
<dbReference type="RefSeq" id="WP_087020124.1">
    <property type="nucleotide sequence ID" value="NZ_NHOC01000007.1"/>
</dbReference>
<evidence type="ECO:0000313" key="4">
    <source>
        <dbReference type="EMBL" id="OUM20141.1"/>
    </source>
</evidence>
<reference evidence="4 5" key="1">
    <citation type="submission" date="2017-05" db="EMBL/GenBank/DDBJ databases">
        <title>Butyricicoccus porcorum sp. nov. a butyrate-producing bacterium from the swine intestinal tract.</title>
        <authorList>
            <person name="Trachsel J."/>
            <person name="Humphrey S."/>
            <person name="Allen H.K."/>
        </authorList>
    </citation>
    <scope>NUCLEOTIDE SEQUENCE [LARGE SCALE GENOMIC DNA]</scope>
    <source>
        <strain evidence="4">BB10</strain>
    </source>
</reference>
<dbReference type="PANTHER" id="PTHR11908:SF132">
    <property type="entry name" value="ALDEHYDE OXIDASE 1-RELATED"/>
    <property type="match status" value="1"/>
</dbReference>
<evidence type="ECO:0000259" key="3">
    <source>
        <dbReference type="SMART" id="SM01008"/>
    </source>
</evidence>
<dbReference type="EMBL" id="NHOC01000007">
    <property type="protein sequence ID" value="OUM20141.1"/>
    <property type="molecule type" value="Genomic_DNA"/>
</dbReference>
<dbReference type="OrthoDB" id="9759099at2"/>
<gene>
    <name evidence="4" type="ORF">CBW42_08760</name>
</gene>
<dbReference type="InterPro" id="IPR037165">
    <property type="entry name" value="AldOxase/xan_DH_Mopterin-bd_sf"/>
</dbReference>
<name>A0A252F379_9FIRM</name>
<evidence type="ECO:0000256" key="1">
    <source>
        <dbReference type="ARBA" id="ARBA00022505"/>
    </source>
</evidence>
<dbReference type="GO" id="GO:0016491">
    <property type="term" value="F:oxidoreductase activity"/>
    <property type="evidence" value="ECO:0007669"/>
    <property type="project" value="UniProtKB-KW"/>
</dbReference>
<protein>
    <submittedName>
        <fullName evidence="4">Aldehyde oxidase</fullName>
    </submittedName>
</protein>
<dbReference type="InterPro" id="IPR000674">
    <property type="entry name" value="Ald_Oxase/Xan_DH_a/b"/>
</dbReference>
<feature type="domain" description="Aldehyde oxidase/xanthine dehydrogenase a/b hammerhead" evidence="3">
    <location>
        <begin position="18"/>
        <end position="130"/>
    </location>
</feature>
<dbReference type="Pfam" id="PF01315">
    <property type="entry name" value="Ald_Xan_dh_C"/>
    <property type="match status" value="1"/>
</dbReference>
<dbReference type="InterPro" id="IPR008274">
    <property type="entry name" value="AldOxase/xan_DH_MoCoBD1"/>
</dbReference>
<dbReference type="GO" id="GO:0005506">
    <property type="term" value="F:iron ion binding"/>
    <property type="evidence" value="ECO:0007669"/>
    <property type="project" value="InterPro"/>
</dbReference>
<dbReference type="Proteomes" id="UP000194903">
    <property type="component" value="Unassembled WGS sequence"/>
</dbReference>
<dbReference type="SMART" id="SM01008">
    <property type="entry name" value="Ald_Xan_dh_C"/>
    <property type="match status" value="1"/>
</dbReference>
<evidence type="ECO:0000313" key="5">
    <source>
        <dbReference type="Proteomes" id="UP000194903"/>
    </source>
</evidence>
<dbReference type="Pfam" id="PF02738">
    <property type="entry name" value="MoCoBD_1"/>
    <property type="match status" value="1"/>
</dbReference>
<dbReference type="SUPFAM" id="SSF54665">
    <property type="entry name" value="CO dehydrogenase molybdoprotein N-domain-like"/>
    <property type="match status" value="1"/>
</dbReference>
<dbReference type="AlphaFoldDB" id="A0A252F379"/>
<dbReference type="Gene3D" id="3.30.365.10">
    <property type="entry name" value="Aldehyde oxidase/xanthine dehydrogenase, molybdopterin binding domain"/>
    <property type="match status" value="4"/>
</dbReference>
<proteinExistence type="predicted"/>
<keyword evidence="2" id="KW-0560">Oxidoreductase</keyword>